<evidence type="ECO:0000313" key="5">
    <source>
        <dbReference type="Proteomes" id="UP000286510"/>
    </source>
</evidence>
<dbReference type="InterPro" id="IPR036871">
    <property type="entry name" value="PX_dom_sf"/>
</dbReference>
<feature type="region of interest" description="Disordered" evidence="1">
    <location>
        <begin position="241"/>
        <end position="273"/>
    </location>
</feature>
<feature type="compositionally biased region" description="Basic and acidic residues" evidence="1">
    <location>
        <begin position="250"/>
        <end position="262"/>
    </location>
</feature>
<proteinExistence type="predicted"/>
<dbReference type="CDD" id="cd06093">
    <property type="entry name" value="PX_domain"/>
    <property type="match status" value="1"/>
</dbReference>
<dbReference type="GO" id="GO:0035091">
    <property type="term" value="F:phosphatidylinositol binding"/>
    <property type="evidence" value="ECO:0007669"/>
    <property type="project" value="InterPro"/>
</dbReference>
<dbReference type="Proteomes" id="UP000266643">
    <property type="component" value="Unassembled WGS sequence"/>
</dbReference>
<evidence type="ECO:0000313" key="4">
    <source>
        <dbReference type="Proteomes" id="UP000266643"/>
    </source>
</evidence>
<gene>
    <name evidence="3" type="ORF">DYB26_014573</name>
    <name evidence="2" type="ORF">DYB30_007066</name>
</gene>
<protein>
    <recommendedName>
        <fullName evidence="6">PX domain-containing protein</fullName>
    </recommendedName>
</protein>
<name>A0A397CYQ5_APHAT</name>
<dbReference type="EMBL" id="QUTF01010473">
    <property type="protein sequence ID" value="RHZ32004.1"/>
    <property type="molecule type" value="Genomic_DNA"/>
</dbReference>
<dbReference type="EMBL" id="QUTD01006572">
    <property type="protein sequence ID" value="RHY54586.1"/>
    <property type="molecule type" value="Genomic_DNA"/>
</dbReference>
<evidence type="ECO:0000313" key="2">
    <source>
        <dbReference type="EMBL" id="RHY54586.1"/>
    </source>
</evidence>
<reference evidence="4 5" key="1">
    <citation type="submission" date="2018-08" db="EMBL/GenBank/DDBJ databases">
        <title>Aphanomyces genome sequencing and annotation.</title>
        <authorList>
            <person name="Minardi D."/>
            <person name="Oidtmann B."/>
            <person name="Van Der Giezen M."/>
            <person name="Studholme D.J."/>
        </authorList>
    </citation>
    <scope>NUCLEOTIDE SEQUENCE [LARGE SCALE GENOMIC DNA]</scope>
    <source>
        <strain evidence="2 4">D2</strain>
        <strain evidence="3 5">FDL457</strain>
    </source>
</reference>
<evidence type="ECO:0008006" key="6">
    <source>
        <dbReference type="Google" id="ProtNLM"/>
    </source>
</evidence>
<dbReference type="AlphaFoldDB" id="A0A397CYQ5"/>
<accession>A0A397CYQ5</accession>
<evidence type="ECO:0000313" key="3">
    <source>
        <dbReference type="EMBL" id="RHZ32004.1"/>
    </source>
</evidence>
<evidence type="ECO:0000256" key="1">
    <source>
        <dbReference type="SAM" id="MobiDB-lite"/>
    </source>
</evidence>
<dbReference type="Proteomes" id="UP000286510">
    <property type="component" value="Unassembled WGS sequence"/>
</dbReference>
<sequence>MGQSMMVLPTEPFSTSRMHVLQYVDVAVCATNASDHGYKKHINYMVQVNEVGKGHWVVPRRYTQFRMLWRSVQTIAHASKVKPAPANAAHVGQRTNLADFDFPKKTLKVLFVGTNSMAASVIQARVGRFHTYLSALVRFLLDFQWGEDRRHQNAITSRDATKLCWLVANFLGVPKAFRTSNTDYLHSHPLCTNSPAAPCHKFPLVHQPPPIQPRHSMFKPKASSQAMTWSRASSDMTDVANLASNPANEPFRKQKSKSDPHPHRPSVWMESMRSDGSAHSDIFSMPMLGDAPDSPRDTIILGSTNSIPHIFIYS</sequence>
<dbReference type="Gene3D" id="3.30.1520.10">
    <property type="entry name" value="Phox-like domain"/>
    <property type="match status" value="1"/>
</dbReference>
<comment type="caution">
    <text evidence="2">The sequence shown here is derived from an EMBL/GenBank/DDBJ whole genome shotgun (WGS) entry which is preliminary data.</text>
</comment>
<organism evidence="2 4">
    <name type="scientific">Aphanomyces astaci</name>
    <name type="common">Crayfish plague agent</name>
    <dbReference type="NCBI Taxonomy" id="112090"/>
    <lineage>
        <taxon>Eukaryota</taxon>
        <taxon>Sar</taxon>
        <taxon>Stramenopiles</taxon>
        <taxon>Oomycota</taxon>
        <taxon>Saprolegniomycetes</taxon>
        <taxon>Saprolegniales</taxon>
        <taxon>Verrucalvaceae</taxon>
        <taxon>Aphanomyces</taxon>
    </lineage>
</organism>
<dbReference type="SUPFAM" id="SSF64268">
    <property type="entry name" value="PX domain"/>
    <property type="match status" value="1"/>
</dbReference>